<dbReference type="RefSeq" id="WP_089374396.1">
    <property type="nucleotide sequence ID" value="NZ_FZOA01000001.1"/>
</dbReference>
<evidence type="ECO:0000256" key="1">
    <source>
        <dbReference type="ARBA" id="ARBA00008857"/>
    </source>
</evidence>
<dbReference type="Gene3D" id="1.10.150.130">
    <property type="match status" value="1"/>
</dbReference>
<dbReference type="EMBL" id="FZOA01000001">
    <property type="protein sequence ID" value="SNR63008.1"/>
    <property type="molecule type" value="Genomic_DNA"/>
</dbReference>
<dbReference type="InterPro" id="IPR044068">
    <property type="entry name" value="CB"/>
</dbReference>
<name>A0A238XWR1_9PROT</name>
<gene>
    <name evidence="8" type="ORF">SAMN05192560_0243</name>
</gene>
<accession>A0A238XWR1</accession>
<evidence type="ECO:0000256" key="5">
    <source>
        <dbReference type="PROSITE-ProRule" id="PRU01248"/>
    </source>
</evidence>
<protein>
    <submittedName>
        <fullName evidence="8">Integrase</fullName>
    </submittedName>
</protein>
<dbReference type="Gene3D" id="3.30.160.390">
    <property type="entry name" value="Integrase, DNA-binding domain"/>
    <property type="match status" value="1"/>
</dbReference>
<keyword evidence="9" id="KW-1185">Reference proteome</keyword>
<keyword evidence="3 5" id="KW-0238">DNA-binding</keyword>
<evidence type="ECO:0000256" key="2">
    <source>
        <dbReference type="ARBA" id="ARBA00022908"/>
    </source>
</evidence>
<dbReference type="PROSITE" id="PS51900">
    <property type="entry name" value="CB"/>
    <property type="match status" value="1"/>
</dbReference>
<organism evidence="8 9">
    <name type="scientific">Methylobacillus rhizosphaerae</name>
    <dbReference type="NCBI Taxonomy" id="551994"/>
    <lineage>
        <taxon>Bacteria</taxon>
        <taxon>Pseudomonadati</taxon>
        <taxon>Pseudomonadota</taxon>
        <taxon>Betaproteobacteria</taxon>
        <taxon>Nitrosomonadales</taxon>
        <taxon>Methylophilaceae</taxon>
        <taxon>Methylobacillus</taxon>
    </lineage>
</organism>
<keyword evidence="2" id="KW-0229">DNA integration</keyword>
<feature type="domain" description="Tyr recombinase" evidence="6">
    <location>
        <begin position="202"/>
        <end position="381"/>
    </location>
</feature>
<dbReference type="Gene3D" id="1.10.443.10">
    <property type="entry name" value="Intergrase catalytic core"/>
    <property type="match status" value="1"/>
</dbReference>
<comment type="similarity">
    <text evidence="1">Belongs to the 'phage' integrase family.</text>
</comment>
<dbReference type="PROSITE" id="PS51898">
    <property type="entry name" value="TYR_RECOMBINASE"/>
    <property type="match status" value="1"/>
</dbReference>
<dbReference type="GO" id="GO:0015074">
    <property type="term" value="P:DNA integration"/>
    <property type="evidence" value="ECO:0007669"/>
    <property type="project" value="UniProtKB-KW"/>
</dbReference>
<dbReference type="PANTHER" id="PTHR30629">
    <property type="entry name" value="PROPHAGE INTEGRASE"/>
    <property type="match status" value="1"/>
</dbReference>
<dbReference type="OrthoDB" id="9775880at2"/>
<evidence type="ECO:0000259" key="7">
    <source>
        <dbReference type="PROSITE" id="PS51900"/>
    </source>
</evidence>
<dbReference type="AlphaFoldDB" id="A0A238XWR1"/>
<dbReference type="GO" id="GO:0006310">
    <property type="term" value="P:DNA recombination"/>
    <property type="evidence" value="ECO:0007669"/>
    <property type="project" value="UniProtKB-KW"/>
</dbReference>
<feature type="domain" description="Core-binding (CB)" evidence="7">
    <location>
        <begin position="98"/>
        <end position="179"/>
    </location>
</feature>
<dbReference type="InterPro" id="IPR011010">
    <property type="entry name" value="DNA_brk_join_enz"/>
</dbReference>
<dbReference type="SUPFAM" id="SSF56349">
    <property type="entry name" value="DNA breaking-rejoining enzymes"/>
    <property type="match status" value="1"/>
</dbReference>
<dbReference type="Pfam" id="PF22022">
    <property type="entry name" value="Phage_int_M"/>
    <property type="match status" value="1"/>
</dbReference>
<dbReference type="Pfam" id="PF13356">
    <property type="entry name" value="Arm-DNA-bind_3"/>
    <property type="match status" value="1"/>
</dbReference>
<keyword evidence="4" id="KW-0233">DNA recombination</keyword>
<dbReference type="InterPro" id="IPR025166">
    <property type="entry name" value="Integrase_DNA_bind_dom"/>
</dbReference>
<proteinExistence type="inferred from homology"/>
<dbReference type="InterPro" id="IPR038488">
    <property type="entry name" value="Integrase_DNA-bd_sf"/>
</dbReference>
<dbReference type="PANTHER" id="PTHR30629:SF2">
    <property type="entry name" value="PROPHAGE INTEGRASE INTS-RELATED"/>
    <property type="match status" value="1"/>
</dbReference>
<dbReference type="InterPro" id="IPR010998">
    <property type="entry name" value="Integrase_recombinase_N"/>
</dbReference>
<evidence type="ECO:0000313" key="9">
    <source>
        <dbReference type="Proteomes" id="UP000198305"/>
    </source>
</evidence>
<evidence type="ECO:0000259" key="6">
    <source>
        <dbReference type="PROSITE" id="PS51898"/>
    </source>
</evidence>
<sequence>MALNDVAIRKASPRDKTYKLYDEAGLFIQVTPSGGKWWRFKYRYQGKEKLLSLGTYPDVSLALARERREDARKLLVQDIDPGENRKAAKQSKQTNAANSFEAIAREWVAIHMENKADSHRNKVVRRLEVYLFPWLGSKPIADITAPEILECIKRIQNQNKLDTAHRTLQAAGQVFRYAVQTGRAMRDVTTDLKGAIPSSTVTHMASLTDPKDVAELLRAMDGFTGTLTVQTALRLAPLFFVRPGELRTAKWVDIDLEVGEWRYRVSKTKTDHLVPLSSQAIALLQDLHPVSGHGEFVFMGGHDPKKPMSEAAINAALKRMGYDTKTQITGHGFRAMARTLLHERLNIDPHIIEHQLAHKVPDALGSAYNRTKFIEQRKEMMQAWADYLDELKAGAKVINLKGAA</sequence>
<dbReference type="InterPro" id="IPR053876">
    <property type="entry name" value="Phage_int_M"/>
</dbReference>
<dbReference type="Proteomes" id="UP000198305">
    <property type="component" value="Unassembled WGS sequence"/>
</dbReference>
<dbReference type="Pfam" id="PF00589">
    <property type="entry name" value="Phage_integrase"/>
    <property type="match status" value="1"/>
</dbReference>
<reference evidence="9" key="1">
    <citation type="submission" date="2017-06" db="EMBL/GenBank/DDBJ databases">
        <authorList>
            <person name="Varghese N."/>
            <person name="Submissions S."/>
        </authorList>
    </citation>
    <scope>NUCLEOTIDE SEQUENCE [LARGE SCALE GENOMIC DNA]</scope>
    <source>
        <strain evidence="9">Ca-68</strain>
    </source>
</reference>
<dbReference type="CDD" id="cd00801">
    <property type="entry name" value="INT_P4_C"/>
    <property type="match status" value="1"/>
</dbReference>
<dbReference type="GO" id="GO:0003677">
    <property type="term" value="F:DNA binding"/>
    <property type="evidence" value="ECO:0007669"/>
    <property type="project" value="UniProtKB-UniRule"/>
</dbReference>
<dbReference type="InterPro" id="IPR013762">
    <property type="entry name" value="Integrase-like_cat_sf"/>
</dbReference>
<dbReference type="InterPro" id="IPR050808">
    <property type="entry name" value="Phage_Integrase"/>
</dbReference>
<evidence type="ECO:0000256" key="4">
    <source>
        <dbReference type="ARBA" id="ARBA00023172"/>
    </source>
</evidence>
<evidence type="ECO:0000256" key="3">
    <source>
        <dbReference type="ARBA" id="ARBA00023125"/>
    </source>
</evidence>
<dbReference type="InterPro" id="IPR002104">
    <property type="entry name" value="Integrase_catalytic"/>
</dbReference>
<evidence type="ECO:0000313" key="8">
    <source>
        <dbReference type="EMBL" id="SNR63008.1"/>
    </source>
</evidence>